<gene>
    <name evidence="1" type="ORF">ACFQ1G_05055</name>
</gene>
<evidence type="ECO:0000313" key="2">
    <source>
        <dbReference type="Proteomes" id="UP001597100"/>
    </source>
</evidence>
<dbReference type="PANTHER" id="PTHR30348">
    <property type="entry name" value="UNCHARACTERIZED PROTEIN YECE"/>
    <property type="match status" value="1"/>
</dbReference>
<comment type="caution">
    <text evidence="1">The sequence shown here is derived from an EMBL/GenBank/DDBJ whole genome shotgun (WGS) entry which is preliminary data.</text>
</comment>
<accession>A0ABW3IEG3</accession>
<organism evidence="1 2">
    <name type="scientific">Salinimicrobium gaetbulicola</name>
    <dbReference type="NCBI Taxonomy" id="999702"/>
    <lineage>
        <taxon>Bacteria</taxon>
        <taxon>Pseudomonadati</taxon>
        <taxon>Bacteroidota</taxon>
        <taxon>Flavobacteriia</taxon>
        <taxon>Flavobacteriales</taxon>
        <taxon>Flavobacteriaceae</taxon>
        <taxon>Salinimicrobium</taxon>
    </lineage>
</organism>
<dbReference type="RefSeq" id="WP_380737236.1">
    <property type="nucleotide sequence ID" value="NZ_JBHTJP010000032.1"/>
</dbReference>
<dbReference type="EMBL" id="JBHTJP010000032">
    <property type="protein sequence ID" value="MFD0976155.1"/>
    <property type="molecule type" value="Genomic_DNA"/>
</dbReference>
<dbReference type="Proteomes" id="UP001597100">
    <property type="component" value="Unassembled WGS sequence"/>
</dbReference>
<dbReference type="Pfam" id="PF01904">
    <property type="entry name" value="DUF72"/>
    <property type="match status" value="1"/>
</dbReference>
<keyword evidence="2" id="KW-1185">Reference proteome</keyword>
<dbReference type="Gene3D" id="3.20.20.410">
    <property type="entry name" value="Protein of unknown function UPF0759"/>
    <property type="match status" value="1"/>
</dbReference>
<protein>
    <submittedName>
        <fullName evidence="1">DUF72 domain-containing protein</fullName>
    </submittedName>
</protein>
<proteinExistence type="predicted"/>
<dbReference type="InterPro" id="IPR036520">
    <property type="entry name" value="UPF0759_sf"/>
</dbReference>
<sequence>MKVHIGCSGWNYKDWRGKFYPEKLAAKNWLEYYSGQFNSVEVNSTFYRFPKDEYVEKWRETVPSDFLFTLKGSRYVTHMKKLNEVEESVAQFSEVAKILKDKLGSVLWQLPPSLHRDGDRLKDFCSLLDPDIKNVIEFRHESWYDQEVYNLLADHNVIFCAISSPKFPEEMVTTGKTGYLRFHGKGKKWYDYLYSEDELKEWYDQIMKTDLEEIFIYFNNDMHANAPENARELRSLFEN</sequence>
<reference evidence="2" key="1">
    <citation type="journal article" date="2019" name="Int. J. Syst. Evol. Microbiol.">
        <title>The Global Catalogue of Microorganisms (GCM) 10K type strain sequencing project: providing services to taxonomists for standard genome sequencing and annotation.</title>
        <authorList>
            <consortium name="The Broad Institute Genomics Platform"/>
            <consortium name="The Broad Institute Genome Sequencing Center for Infectious Disease"/>
            <person name="Wu L."/>
            <person name="Ma J."/>
        </authorList>
    </citation>
    <scope>NUCLEOTIDE SEQUENCE [LARGE SCALE GENOMIC DNA]</scope>
    <source>
        <strain evidence="2">CCUG 60898</strain>
    </source>
</reference>
<evidence type="ECO:0000313" key="1">
    <source>
        <dbReference type="EMBL" id="MFD0976155.1"/>
    </source>
</evidence>
<dbReference type="SUPFAM" id="SSF117396">
    <property type="entry name" value="TM1631-like"/>
    <property type="match status" value="1"/>
</dbReference>
<dbReference type="InterPro" id="IPR002763">
    <property type="entry name" value="DUF72"/>
</dbReference>
<dbReference type="PANTHER" id="PTHR30348:SF4">
    <property type="entry name" value="DUF72 DOMAIN-CONTAINING PROTEIN"/>
    <property type="match status" value="1"/>
</dbReference>
<name>A0ABW3IEG3_9FLAO</name>